<reference evidence="1 2" key="1">
    <citation type="submission" date="2015-05" db="EMBL/GenBank/DDBJ databases">
        <authorList>
            <person name="Dickey A."/>
            <person name="Clawson M."/>
            <person name="Bono J."/>
            <person name="Loy J.D."/>
        </authorList>
    </citation>
    <scope>NUCLEOTIDE SEQUENCE [LARGE SCALE GENOMIC DNA]</scope>
    <source>
        <strain evidence="1 2">22581</strain>
    </source>
</reference>
<evidence type="ECO:0000313" key="1">
    <source>
        <dbReference type="EMBL" id="AKG07595.1"/>
    </source>
</evidence>
<dbReference type="RefSeq" id="WP_046696736.1">
    <property type="nucleotide sequence ID" value="NZ_CP011376.1"/>
</dbReference>
<gene>
    <name evidence="1" type="ORF">AAX06_04830</name>
</gene>
<accession>A0AAC8T7U1</accession>
<dbReference type="Proteomes" id="UP000077465">
    <property type="component" value="Chromosome"/>
</dbReference>
<sequence>MTHYTVPAKQMSYLIRCDELGILAEFKDFDTAHTFATQLAQDYPTAHIERAKYTQYFDSWDEQGQDLTGGEL</sequence>
<protein>
    <submittedName>
        <fullName evidence="1">Uncharacterized protein</fullName>
    </submittedName>
</protein>
<proteinExistence type="predicted"/>
<organism evidence="1 2">
    <name type="scientific">Moraxella bovoculi</name>
    <dbReference type="NCBI Taxonomy" id="386891"/>
    <lineage>
        <taxon>Bacteria</taxon>
        <taxon>Pseudomonadati</taxon>
        <taxon>Pseudomonadota</taxon>
        <taxon>Gammaproteobacteria</taxon>
        <taxon>Moraxellales</taxon>
        <taxon>Moraxellaceae</taxon>
        <taxon>Moraxella</taxon>
    </lineage>
</organism>
<evidence type="ECO:0000313" key="2">
    <source>
        <dbReference type="Proteomes" id="UP000077465"/>
    </source>
</evidence>
<dbReference type="EMBL" id="CP011376">
    <property type="protein sequence ID" value="AKG07595.1"/>
    <property type="molecule type" value="Genomic_DNA"/>
</dbReference>
<dbReference type="AlphaFoldDB" id="A0AAC8T7U1"/>
<name>A0AAC8T7U1_9GAMM</name>